<keyword evidence="2" id="KW-1185">Reference proteome</keyword>
<name>A0A7D9KEA1_PARCT</name>
<feature type="non-terminal residue" evidence="1">
    <location>
        <position position="164"/>
    </location>
</feature>
<organism evidence="1 2">
    <name type="scientific">Paramuricea clavata</name>
    <name type="common">Red gorgonian</name>
    <name type="synonym">Violescent sea-whip</name>
    <dbReference type="NCBI Taxonomy" id="317549"/>
    <lineage>
        <taxon>Eukaryota</taxon>
        <taxon>Metazoa</taxon>
        <taxon>Cnidaria</taxon>
        <taxon>Anthozoa</taxon>
        <taxon>Octocorallia</taxon>
        <taxon>Malacalcyonacea</taxon>
        <taxon>Plexauridae</taxon>
        <taxon>Paramuricea</taxon>
    </lineage>
</organism>
<sequence>MAEVDLIGIALFIPANLKEEQAIRHYFHSGFEHNVILQFLSRYHGITMSSRTLCYRLKQFGLSRRHAPEEIDEERVAHLIRQELNGDGCLLRYCAMRRLIRRKYHGKVPRRVVQRLLREIHPEGSNERRSHRLKRREYNNPGPNFCWHADGYDKLRPHGFPIHG</sequence>
<proteinExistence type="predicted"/>
<gene>
    <name evidence="1" type="ORF">PACLA_8A074870</name>
</gene>
<evidence type="ECO:0000313" key="2">
    <source>
        <dbReference type="Proteomes" id="UP001152795"/>
    </source>
</evidence>
<dbReference type="AlphaFoldDB" id="A0A7D9KEA1"/>
<dbReference type="EMBL" id="CACRXK020033969">
    <property type="protein sequence ID" value="CAB4044100.1"/>
    <property type="molecule type" value="Genomic_DNA"/>
</dbReference>
<accession>A0A7D9KEA1</accession>
<dbReference type="PANTHER" id="PTHR46177">
    <property type="entry name" value="INTEGRASE CATALYTIC DOMAIN-CONTAINING PROTEIN"/>
    <property type="match status" value="1"/>
</dbReference>
<reference evidence="1" key="1">
    <citation type="submission" date="2020-04" db="EMBL/GenBank/DDBJ databases">
        <authorList>
            <person name="Alioto T."/>
            <person name="Alioto T."/>
            <person name="Gomez Garrido J."/>
        </authorList>
    </citation>
    <scope>NUCLEOTIDE SEQUENCE</scope>
    <source>
        <strain evidence="1">A484AB</strain>
    </source>
</reference>
<evidence type="ECO:0000313" key="1">
    <source>
        <dbReference type="EMBL" id="CAB4044100.1"/>
    </source>
</evidence>
<protein>
    <submittedName>
        <fullName evidence="1">Uncharacterized protein</fullName>
    </submittedName>
</protein>
<dbReference type="PANTHER" id="PTHR46177:SF1">
    <property type="entry name" value="INTEGRASE CATALYTIC DOMAIN-CONTAINING PROTEIN"/>
    <property type="match status" value="1"/>
</dbReference>
<dbReference type="OrthoDB" id="5985220at2759"/>
<dbReference type="Proteomes" id="UP001152795">
    <property type="component" value="Unassembled WGS sequence"/>
</dbReference>
<comment type="caution">
    <text evidence="1">The sequence shown here is derived from an EMBL/GenBank/DDBJ whole genome shotgun (WGS) entry which is preliminary data.</text>
</comment>